<evidence type="ECO:0000259" key="1">
    <source>
        <dbReference type="Pfam" id="PF05685"/>
    </source>
</evidence>
<dbReference type="AlphaFoldDB" id="A0A4Q9B5Y7"/>
<dbReference type="PANTHER" id="PTHR34107:SF1">
    <property type="entry name" value="SLL0198 PROTEIN"/>
    <property type="match status" value="1"/>
</dbReference>
<protein>
    <submittedName>
        <fullName evidence="2">Uma2 family endonuclease</fullName>
    </submittedName>
</protein>
<dbReference type="Gene3D" id="3.90.1570.10">
    <property type="entry name" value="tt1808, chain A"/>
    <property type="match status" value="1"/>
</dbReference>
<dbReference type="GO" id="GO:0004519">
    <property type="term" value="F:endonuclease activity"/>
    <property type="evidence" value="ECO:0007669"/>
    <property type="project" value="UniProtKB-KW"/>
</dbReference>
<keyword evidence="2" id="KW-0540">Nuclease</keyword>
<dbReference type="CDD" id="cd06260">
    <property type="entry name" value="DUF820-like"/>
    <property type="match status" value="1"/>
</dbReference>
<dbReference type="InterPro" id="IPR008538">
    <property type="entry name" value="Uma2"/>
</dbReference>
<evidence type="ECO:0000313" key="2">
    <source>
        <dbReference type="EMBL" id="TBH20225.1"/>
    </source>
</evidence>
<sequence>MPVLDLLRPVRDEELRALSEREPGWRFERGADGRLFVSPTGGEGGRMGRAALGQLTVGTRPSPWGWSSTLPRGSSCPTAPSSSPDAAFARKGRWLALTPEEREGFPPLAPGAAFEVRSRSQSVEELREKAALYLKNGVGLVVLLDLYAHRVEVFRKKGATFYQDQEAVPLDPGLPGFQPLAQGLFLALDALPPLGEA</sequence>
<dbReference type="InterPro" id="IPR012296">
    <property type="entry name" value="Nuclease_put_TT1808"/>
</dbReference>
<gene>
    <name evidence="2" type="ORF">ETP66_07670</name>
</gene>
<dbReference type="Proteomes" id="UP000292858">
    <property type="component" value="Unassembled WGS sequence"/>
</dbReference>
<proteinExistence type="predicted"/>
<dbReference type="InterPro" id="IPR011335">
    <property type="entry name" value="Restrct_endonuc-II-like"/>
</dbReference>
<reference evidence="2 3" key="1">
    <citation type="submission" date="2019-02" db="EMBL/GenBank/DDBJ databases">
        <title>Thermus sp. a novel from hot spring.</title>
        <authorList>
            <person name="Zhao Z."/>
        </authorList>
    </citation>
    <scope>NUCLEOTIDE SEQUENCE [LARGE SCALE GENOMIC DNA]</scope>
    <source>
        <strain evidence="2 3">CFH 72773T</strain>
    </source>
</reference>
<organism evidence="2 3">
    <name type="scientific">Thermus thermamylovorans</name>
    <dbReference type="NCBI Taxonomy" id="2509362"/>
    <lineage>
        <taxon>Bacteria</taxon>
        <taxon>Thermotogati</taxon>
        <taxon>Deinococcota</taxon>
        <taxon>Deinococci</taxon>
        <taxon>Thermales</taxon>
        <taxon>Thermaceae</taxon>
        <taxon>Thermus</taxon>
    </lineage>
</organism>
<dbReference type="OrthoDB" id="9799703at2"/>
<keyword evidence="3" id="KW-1185">Reference proteome</keyword>
<dbReference type="EMBL" id="SIJL01000008">
    <property type="protein sequence ID" value="TBH20225.1"/>
    <property type="molecule type" value="Genomic_DNA"/>
</dbReference>
<keyword evidence="2" id="KW-0255">Endonuclease</keyword>
<name>A0A4Q9B5Y7_9DEIN</name>
<dbReference type="PANTHER" id="PTHR34107">
    <property type="entry name" value="SLL0198 PROTEIN-RELATED"/>
    <property type="match status" value="1"/>
</dbReference>
<keyword evidence="2" id="KW-0378">Hydrolase</keyword>
<dbReference type="SUPFAM" id="SSF52980">
    <property type="entry name" value="Restriction endonuclease-like"/>
    <property type="match status" value="1"/>
</dbReference>
<comment type="caution">
    <text evidence="2">The sequence shown here is derived from an EMBL/GenBank/DDBJ whole genome shotgun (WGS) entry which is preliminary data.</text>
</comment>
<evidence type="ECO:0000313" key="3">
    <source>
        <dbReference type="Proteomes" id="UP000292858"/>
    </source>
</evidence>
<feature type="domain" description="Putative restriction endonuclease" evidence="1">
    <location>
        <begin position="13"/>
        <end position="178"/>
    </location>
</feature>
<accession>A0A4Q9B5Y7</accession>
<dbReference type="Pfam" id="PF05685">
    <property type="entry name" value="Uma2"/>
    <property type="match status" value="1"/>
</dbReference>